<proteinExistence type="predicted"/>
<organism evidence="1 2">
    <name type="scientific">Mycena metata</name>
    <dbReference type="NCBI Taxonomy" id="1033252"/>
    <lineage>
        <taxon>Eukaryota</taxon>
        <taxon>Fungi</taxon>
        <taxon>Dikarya</taxon>
        <taxon>Basidiomycota</taxon>
        <taxon>Agaricomycotina</taxon>
        <taxon>Agaricomycetes</taxon>
        <taxon>Agaricomycetidae</taxon>
        <taxon>Agaricales</taxon>
        <taxon>Marasmiineae</taxon>
        <taxon>Mycenaceae</taxon>
        <taxon>Mycena</taxon>
    </lineage>
</organism>
<gene>
    <name evidence="1" type="ORF">B0H16DRAFT_260693</name>
</gene>
<dbReference type="Pfam" id="PF14441">
    <property type="entry name" value="OTT_1508_deam"/>
    <property type="match status" value="1"/>
</dbReference>
<dbReference type="EMBL" id="JARKIB010000183">
    <property type="protein sequence ID" value="KAJ7726888.1"/>
    <property type="molecule type" value="Genomic_DNA"/>
</dbReference>
<sequence>MADDSTTKSVSAADSPPPIWAHLYVLEKWAQYTHRRQIPTTLDHKPSALQDLDRPRAQPNNPFRRVADGIALICATPKATTACALEYSVQDAQYTIRLACDDGFLPEQLAAIRQLLGFAARAVDRVDWNVDSRSTRGKMLEVTRSFLVDVAGHCFTNIVDLSQDSWGRRSLQYWISNQTSDVLTRVPAERREDIFTDLDMASRPIPSSMSPDDLCSFLILVAGLVPVFQKYELHNPMRSYAGDSSPEPEEDGFPLIPDAAVQYIHELDRYFQAAKSIIACFANLSRKMHGAPVASSFRVEFLTPPPNASPSEGMEPEDLDSYLTPQFRILSESLVTEKAGVVKDKWTAARDDHTLSYHAEMQLAVFYAVNPEILPLSDYIGLSQPSCGLCDFVLRAIQKSTSVDVRYSTESTGLAVQLSTCGTHGRIHPHWRFPNIDHFTTSMSPEQAKVRRRLNLVREELAEYLRGLVKEMLSEKSRQVVEDKWGKEKDVSELVRAKLWARLAARYQV</sequence>
<comment type="caution">
    <text evidence="1">The sequence shown here is derived from an EMBL/GenBank/DDBJ whole genome shotgun (WGS) entry which is preliminary data.</text>
</comment>
<dbReference type="AlphaFoldDB" id="A0AAD7HTL7"/>
<protein>
    <submittedName>
        <fullName evidence="1">Uncharacterized protein</fullName>
    </submittedName>
</protein>
<dbReference type="InterPro" id="IPR027796">
    <property type="entry name" value="OTT_1508_deam-like"/>
</dbReference>
<dbReference type="Proteomes" id="UP001215598">
    <property type="component" value="Unassembled WGS sequence"/>
</dbReference>
<name>A0AAD7HTL7_9AGAR</name>
<evidence type="ECO:0000313" key="1">
    <source>
        <dbReference type="EMBL" id="KAJ7726888.1"/>
    </source>
</evidence>
<accession>A0AAD7HTL7</accession>
<reference evidence="1" key="1">
    <citation type="submission" date="2023-03" db="EMBL/GenBank/DDBJ databases">
        <title>Massive genome expansion in bonnet fungi (Mycena s.s.) driven by repeated elements and novel gene families across ecological guilds.</title>
        <authorList>
            <consortium name="Lawrence Berkeley National Laboratory"/>
            <person name="Harder C.B."/>
            <person name="Miyauchi S."/>
            <person name="Viragh M."/>
            <person name="Kuo A."/>
            <person name="Thoen E."/>
            <person name="Andreopoulos B."/>
            <person name="Lu D."/>
            <person name="Skrede I."/>
            <person name="Drula E."/>
            <person name="Henrissat B."/>
            <person name="Morin E."/>
            <person name="Kohler A."/>
            <person name="Barry K."/>
            <person name="LaButti K."/>
            <person name="Morin E."/>
            <person name="Salamov A."/>
            <person name="Lipzen A."/>
            <person name="Mereny Z."/>
            <person name="Hegedus B."/>
            <person name="Baldrian P."/>
            <person name="Stursova M."/>
            <person name="Weitz H."/>
            <person name="Taylor A."/>
            <person name="Grigoriev I.V."/>
            <person name="Nagy L.G."/>
            <person name="Martin F."/>
            <person name="Kauserud H."/>
        </authorList>
    </citation>
    <scope>NUCLEOTIDE SEQUENCE</scope>
    <source>
        <strain evidence="1">CBHHK182m</strain>
    </source>
</reference>
<evidence type="ECO:0000313" key="2">
    <source>
        <dbReference type="Proteomes" id="UP001215598"/>
    </source>
</evidence>
<keyword evidence="2" id="KW-1185">Reference proteome</keyword>